<feature type="compositionally biased region" description="Low complexity" evidence="1">
    <location>
        <begin position="259"/>
        <end position="281"/>
    </location>
</feature>
<accession>A0ABW1MUG3</accession>
<name>A0ABW1MUG3_9ACTN</name>
<evidence type="ECO:0000313" key="2">
    <source>
        <dbReference type="EMBL" id="MFC6067494.1"/>
    </source>
</evidence>
<feature type="compositionally biased region" description="Low complexity" evidence="1">
    <location>
        <begin position="221"/>
        <end position="238"/>
    </location>
</feature>
<feature type="compositionally biased region" description="Gly residues" evidence="1">
    <location>
        <begin position="188"/>
        <end position="199"/>
    </location>
</feature>
<gene>
    <name evidence="2" type="ORF">ACFP4F_33785</name>
</gene>
<dbReference type="Proteomes" id="UP001596139">
    <property type="component" value="Unassembled WGS sequence"/>
</dbReference>
<proteinExistence type="predicted"/>
<feature type="compositionally biased region" description="Basic and acidic residues" evidence="1">
    <location>
        <begin position="161"/>
        <end position="172"/>
    </location>
</feature>
<evidence type="ECO:0008006" key="4">
    <source>
        <dbReference type="Google" id="ProtNLM"/>
    </source>
</evidence>
<protein>
    <recommendedName>
        <fullName evidence="4">DUF3558 domain-containing protein</fullName>
    </recommendedName>
</protein>
<organism evidence="2 3">
    <name type="scientific">Streptomyces ochraceiscleroticus</name>
    <dbReference type="NCBI Taxonomy" id="47761"/>
    <lineage>
        <taxon>Bacteria</taxon>
        <taxon>Bacillati</taxon>
        <taxon>Actinomycetota</taxon>
        <taxon>Actinomycetes</taxon>
        <taxon>Kitasatosporales</taxon>
        <taxon>Streptomycetaceae</taxon>
        <taxon>Streptomyces</taxon>
    </lineage>
</organism>
<evidence type="ECO:0000313" key="3">
    <source>
        <dbReference type="Proteomes" id="UP001596139"/>
    </source>
</evidence>
<evidence type="ECO:0000256" key="1">
    <source>
        <dbReference type="SAM" id="MobiDB-lite"/>
    </source>
</evidence>
<feature type="region of interest" description="Disordered" evidence="1">
    <location>
        <begin position="133"/>
        <end position="288"/>
    </location>
</feature>
<keyword evidence="3" id="KW-1185">Reference proteome</keyword>
<feature type="compositionally biased region" description="Low complexity" evidence="1">
    <location>
        <begin position="142"/>
        <end position="157"/>
    </location>
</feature>
<comment type="caution">
    <text evidence="2">The sequence shown here is derived from an EMBL/GenBank/DDBJ whole genome shotgun (WGS) entry which is preliminary data.</text>
</comment>
<sequence length="362" mass="36399">MAAAVALATMLTSCSGSSDTDAGAEDAKGGDSTSSAPVAEPGEFDSLPEPCGLPGRSTLRSLLPTDGSPETRAEADKIYRGRADVTFDTDRRVGCHWKRETSEGTRHLNIDLQRVVSYDGSVSDDDKAQELYAKKELAAHIPSDASSTPTPSASKGSGTSGEKDGEKAEQGEKSGGASGSDADSRTGAGSGTRPSGGKGPAADPSADPTGRSQAGDGSGTAGNTAGNAPGDAQDSGSGKSAGSGSGDASRPSDTRTAEGDSPSSSGSPDPSGSPGSGSPDDAASLAPRPLAGLGDAAFLNDALVTADSGLHRDVTVVFRSSNVIVTIEYDQWSTDKSVLPDRRELQEKARALAAELAAHWTE</sequence>
<dbReference type="EMBL" id="JBHSPX010000015">
    <property type="protein sequence ID" value="MFC6067494.1"/>
    <property type="molecule type" value="Genomic_DNA"/>
</dbReference>
<dbReference type="RefSeq" id="WP_051861296.1">
    <property type="nucleotide sequence ID" value="NZ_JBHSPX010000015.1"/>
</dbReference>
<reference evidence="3" key="1">
    <citation type="journal article" date="2019" name="Int. J. Syst. Evol. Microbiol.">
        <title>The Global Catalogue of Microorganisms (GCM) 10K type strain sequencing project: providing services to taxonomists for standard genome sequencing and annotation.</title>
        <authorList>
            <consortium name="The Broad Institute Genomics Platform"/>
            <consortium name="The Broad Institute Genome Sequencing Center for Infectious Disease"/>
            <person name="Wu L."/>
            <person name="Ma J."/>
        </authorList>
    </citation>
    <scope>NUCLEOTIDE SEQUENCE [LARGE SCALE GENOMIC DNA]</scope>
    <source>
        <strain evidence="3">CGMCC 1.15180</strain>
    </source>
</reference>
<feature type="region of interest" description="Disordered" evidence="1">
    <location>
        <begin position="12"/>
        <end position="75"/>
    </location>
</feature>